<dbReference type="Proteomes" id="UP000676336">
    <property type="component" value="Unassembled WGS sequence"/>
</dbReference>
<evidence type="ECO:0000313" key="2">
    <source>
        <dbReference type="EMBL" id="CAF4982301.1"/>
    </source>
</evidence>
<reference evidence="2" key="1">
    <citation type="submission" date="2021-02" db="EMBL/GenBank/DDBJ databases">
        <authorList>
            <person name="Nowell W R."/>
        </authorList>
    </citation>
    <scope>NUCLEOTIDE SEQUENCE</scope>
</reference>
<dbReference type="EMBL" id="CAJOBI010134340">
    <property type="protein sequence ID" value="CAF4739045.1"/>
    <property type="molecule type" value="Genomic_DNA"/>
</dbReference>
<accession>A0A8S3D500</accession>
<dbReference type="EMBL" id="CAJOBI010197997">
    <property type="protein sequence ID" value="CAF4982301.1"/>
    <property type="molecule type" value="Genomic_DNA"/>
</dbReference>
<evidence type="ECO:0000313" key="1">
    <source>
        <dbReference type="EMBL" id="CAF4739045.1"/>
    </source>
</evidence>
<comment type="caution">
    <text evidence="2">The sequence shown here is derived from an EMBL/GenBank/DDBJ whole genome shotgun (WGS) entry which is preliminary data.</text>
</comment>
<sequence length="80" mass="9557">TYVDWGYPVGTKFVDDTMQALGDYYGRLFAWYTRAGFIDEYGLKHNSGYEYNWDYTEIFNEVEGEHQMTVEYYTRAYDAV</sequence>
<feature type="non-terminal residue" evidence="2">
    <location>
        <position position="1"/>
    </location>
</feature>
<organism evidence="2 3">
    <name type="scientific">Rotaria magnacalcarata</name>
    <dbReference type="NCBI Taxonomy" id="392030"/>
    <lineage>
        <taxon>Eukaryota</taxon>
        <taxon>Metazoa</taxon>
        <taxon>Spiralia</taxon>
        <taxon>Gnathifera</taxon>
        <taxon>Rotifera</taxon>
        <taxon>Eurotatoria</taxon>
        <taxon>Bdelloidea</taxon>
        <taxon>Philodinida</taxon>
        <taxon>Philodinidae</taxon>
        <taxon>Rotaria</taxon>
    </lineage>
</organism>
<name>A0A8S3D500_9BILA</name>
<feature type="non-terminal residue" evidence="2">
    <location>
        <position position="80"/>
    </location>
</feature>
<protein>
    <submittedName>
        <fullName evidence="2">Uncharacterized protein</fullName>
    </submittedName>
</protein>
<gene>
    <name evidence="1" type="ORF">SMN809_LOCUS44631</name>
    <name evidence="2" type="ORF">SMN809_LOCUS55796</name>
</gene>
<evidence type="ECO:0000313" key="3">
    <source>
        <dbReference type="Proteomes" id="UP000676336"/>
    </source>
</evidence>
<proteinExistence type="predicted"/>
<dbReference type="AlphaFoldDB" id="A0A8S3D500"/>